<evidence type="ECO:0000313" key="2">
    <source>
        <dbReference type="EMBL" id="KAK6757077.1"/>
    </source>
</evidence>
<organism evidence="2 3">
    <name type="scientific">Necator americanus</name>
    <name type="common">Human hookworm</name>
    <dbReference type="NCBI Taxonomy" id="51031"/>
    <lineage>
        <taxon>Eukaryota</taxon>
        <taxon>Metazoa</taxon>
        <taxon>Ecdysozoa</taxon>
        <taxon>Nematoda</taxon>
        <taxon>Chromadorea</taxon>
        <taxon>Rhabditida</taxon>
        <taxon>Rhabditina</taxon>
        <taxon>Rhabditomorpha</taxon>
        <taxon>Strongyloidea</taxon>
        <taxon>Ancylostomatidae</taxon>
        <taxon>Bunostominae</taxon>
        <taxon>Necator</taxon>
    </lineage>
</organism>
<reference evidence="2 3" key="1">
    <citation type="submission" date="2023-08" db="EMBL/GenBank/DDBJ databases">
        <title>A Necator americanus chromosomal reference genome.</title>
        <authorList>
            <person name="Ilik V."/>
            <person name="Petrzelkova K.J."/>
            <person name="Pardy F."/>
            <person name="Fuh T."/>
            <person name="Niatou-Singa F.S."/>
            <person name="Gouil Q."/>
            <person name="Baker L."/>
            <person name="Ritchie M.E."/>
            <person name="Jex A.R."/>
            <person name="Gazzola D."/>
            <person name="Li H."/>
            <person name="Toshio Fujiwara R."/>
            <person name="Zhan B."/>
            <person name="Aroian R.V."/>
            <person name="Pafco B."/>
            <person name="Schwarz E.M."/>
        </authorList>
    </citation>
    <scope>NUCLEOTIDE SEQUENCE [LARGE SCALE GENOMIC DNA]</scope>
    <source>
        <strain evidence="2 3">Aroian</strain>
        <tissue evidence="2">Whole animal</tissue>
    </source>
</reference>
<comment type="caution">
    <text evidence="2">The sequence shown here is derived from an EMBL/GenBank/DDBJ whole genome shotgun (WGS) entry which is preliminary data.</text>
</comment>
<dbReference type="EMBL" id="JAVFWL010000005">
    <property type="protein sequence ID" value="KAK6757077.1"/>
    <property type="molecule type" value="Genomic_DNA"/>
</dbReference>
<dbReference type="Proteomes" id="UP001303046">
    <property type="component" value="Unassembled WGS sequence"/>
</dbReference>
<keyword evidence="1" id="KW-0472">Membrane</keyword>
<protein>
    <submittedName>
        <fullName evidence="2">Uncharacterized protein</fullName>
    </submittedName>
</protein>
<accession>A0ABR1E302</accession>
<keyword evidence="1" id="KW-0812">Transmembrane</keyword>
<gene>
    <name evidence="2" type="primary">Necator_chrV.g19898</name>
    <name evidence="2" type="ORF">RB195_015106</name>
</gene>
<evidence type="ECO:0000256" key="1">
    <source>
        <dbReference type="SAM" id="Phobius"/>
    </source>
</evidence>
<keyword evidence="3" id="KW-1185">Reference proteome</keyword>
<evidence type="ECO:0000313" key="3">
    <source>
        <dbReference type="Proteomes" id="UP001303046"/>
    </source>
</evidence>
<name>A0ABR1E302_NECAM</name>
<proteinExistence type="predicted"/>
<feature type="transmembrane region" description="Helical" evidence="1">
    <location>
        <begin position="35"/>
        <end position="52"/>
    </location>
</feature>
<keyword evidence="1" id="KW-1133">Transmembrane helix</keyword>
<sequence>MPLSEQTFARTGLSSKRLEDIKSYKLESLKSSEKYYYMMNLIVLFLAVFFMVQGTSEAHLDITLPYRFRGLVGEGRPFSKKEDVRAPERRAQYHSLEDELLSPRLGFGANSVLSPRFGFFLEQPSWK</sequence>